<gene>
    <name evidence="3" type="ORF">CWE24_11125</name>
</gene>
<feature type="compositionally biased region" description="Basic and acidic residues" evidence="2">
    <location>
        <begin position="306"/>
        <end position="326"/>
    </location>
</feature>
<feature type="coiled-coil region" evidence="1">
    <location>
        <begin position="607"/>
        <end position="801"/>
    </location>
</feature>
<dbReference type="Proteomes" id="UP000286985">
    <property type="component" value="Unassembled WGS sequence"/>
</dbReference>
<accession>A0A432XCR3</accession>
<evidence type="ECO:0000256" key="2">
    <source>
        <dbReference type="SAM" id="MobiDB-lite"/>
    </source>
</evidence>
<keyword evidence="4" id="KW-1185">Reference proteome</keyword>
<reference evidence="4" key="1">
    <citation type="journal article" date="2018" name="Front. Microbiol.">
        <title>Genome-Based Analysis Reveals the Taxonomy and Diversity of the Family Idiomarinaceae.</title>
        <authorList>
            <person name="Liu Y."/>
            <person name="Lai Q."/>
            <person name="Shao Z."/>
        </authorList>
    </citation>
    <scope>NUCLEOTIDE SEQUENCE [LARGE SCALE GENOMIC DNA]</scope>
    <source>
        <strain evidence="4">908033</strain>
    </source>
</reference>
<dbReference type="GO" id="GO:0000793">
    <property type="term" value="C:condensed chromosome"/>
    <property type="evidence" value="ECO:0007669"/>
    <property type="project" value="TreeGrafter"/>
</dbReference>
<proteinExistence type="predicted"/>
<feature type="region of interest" description="Disordered" evidence="2">
    <location>
        <begin position="486"/>
        <end position="515"/>
    </location>
</feature>
<dbReference type="SUPFAM" id="SSF52540">
    <property type="entry name" value="P-loop containing nucleoside triphosphate hydrolases"/>
    <property type="match status" value="1"/>
</dbReference>
<dbReference type="GO" id="GO:0005524">
    <property type="term" value="F:ATP binding"/>
    <property type="evidence" value="ECO:0007669"/>
    <property type="project" value="UniProtKB-KW"/>
</dbReference>
<dbReference type="InterPro" id="IPR027417">
    <property type="entry name" value="P-loop_NTPase"/>
</dbReference>
<dbReference type="PANTHER" id="PTHR43941">
    <property type="entry name" value="STRUCTURAL MAINTENANCE OF CHROMOSOMES PROTEIN 2"/>
    <property type="match status" value="1"/>
</dbReference>
<sequence>MAKLLKIIMIHGHLPGVVELDLDGHTNICGSNASGKTTLQRMIPVFYGELPNKVVPRTRLNFDKYYLPHKNSYVIYEYERPQNGVAQVVLTKRADGVDYRFVDAPYQPEHYLIEKKDTVVAREYNEWAQEMRARGVDMSAKISNTTEYRNIILNDIKNDRSNRSESLKHRQLASRYGLAHDKFHLRHMEKLVSAVHAKEGKMDTLKSMLAAILEEDGYQRPANTMTGDKIRSWLREMKQFMKVEKLQQSLADIERNSAERSRNLAILWHLKGLIESDFSTQKRNKADTEEAIQSQKRAMSEAQEAYEQRRGSLRDKKNDAQADLEKSQQQLDDAQRQYDDYRTADIERIGRELEQLPERRDELQGLEQHYTVMMEAHRGAEQELQSHKLKLTQQLEQAKEKIQAKINDKHQQQNTVRQHELDATKAMNLELQRAQETVRAQYDEQLEKLQNELAAKRAQQDLSMLNSEEIEQRNLAELRLDKAQEQLDNQRSHTRKQQDALNTALRGREQADRKAKEARSTVVHGEQFIEQLRKRLEPTAGSLRQFLSQNVENWQHNFGRVLAEPLLERTDLAPLVVTEQPEAEQQPANSLFGVQLDLQAIEVPEYALTEERLQEQLEQAVEQWERQKIQLEAAEKALAKAVEEAKQQQQAFEQAQQQQKSFENDVAYARDHKQRLAHEHAQLDKERKKAIRERLEQLQQQLTHAKQQRQDALQELEADHHARALEQTAEFQEQLQILQDAIDDLNSELSRKQANTKEQIKEAEQAFSAKLAEQGVDEKKLQHIKQQIGTLEAHIRDTESQRDTFQNYQQFIKVTWEKLRPQWLQTEQQAKQQLRDATAAFERHEADYKAKRQADSAQLQKLKERLEKAEKHVQSLSSLTSRLADLPVATQQPPAETVSGLEQGDVSERIARANQLLDDKQKADKKLDDAINALEAELRKDSDLDMVRFIEKSFADLGEAPDIQARVHKLGELVNVLEAKQHQILAQGRTIGTDLEKFFTVFNDIHKRVSDYSRRLTQAVGDELNLDGIDKAEVKISSTIDELSFWKPLKEMTYHYRQWQASGEPIPPDEYLDELSDVADLIKANQEYSIESLLKLQLNLIENGEPVVIRNDRQLTDSSSHGMAYLILCKFLLAFTRLLRPEQAGVTIHWPIDEIGTLAYHNVEKLFDACNHNNIDIVGAFPNPESDVLLLFKHRYLIEPHAELPNKGQLKRIKPRVSELSRKLQDLQRKPQEAEA</sequence>
<dbReference type="AlphaFoldDB" id="A0A432XCR3"/>
<comment type="caution">
    <text evidence="3">The sequence shown here is derived from an EMBL/GenBank/DDBJ whole genome shotgun (WGS) entry which is preliminary data.</text>
</comment>
<keyword evidence="1" id="KW-0175">Coiled coil</keyword>
<feature type="coiled-coil region" evidence="1">
    <location>
        <begin position="827"/>
        <end position="879"/>
    </location>
</feature>
<feature type="compositionally biased region" description="Basic and acidic residues" evidence="2">
    <location>
        <begin position="506"/>
        <end position="515"/>
    </location>
</feature>
<protein>
    <submittedName>
        <fullName evidence="3">ATP-binding protein</fullName>
    </submittedName>
</protein>
<keyword evidence="3" id="KW-0067">ATP-binding</keyword>
<evidence type="ECO:0000256" key="1">
    <source>
        <dbReference type="SAM" id="Coils"/>
    </source>
</evidence>
<organism evidence="3 4">
    <name type="scientific">Pseudidiomarina donghaiensis</name>
    <dbReference type="NCBI Taxonomy" id="519452"/>
    <lineage>
        <taxon>Bacteria</taxon>
        <taxon>Pseudomonadati</taxon>
        <taxon>Pseudomonadota</taxon>
        <taxon>Gammaproteobacteria</taxon>
        <taxon>Alteromonadales</taxon>
        <taxon>Idiomarinaceae</taxon>
        <taxon>Pseudidiomarina</taxon>
    </lineage>
</organism>
<feature type="region of interest" description="Disordered" evidence="2">
    <location>
        <begin position="297"/>
        <end position="336"/>
    </location>
</feature>
<dbReference type="Pfam" id="PF12128">
    <property type="entry name" value="DUF3584"/>
    <property type="match status" value="1"/>
</dbReference>
<dbReference type="GO" id="GO:0000796">
    <property type="term" value="C:condensin complex"/>
    <property type="evidence" value="ECO:0007669"/>
    <property type="project" value="TreeGrafter"/>
</dbReference>
<dbReference type="PANTHER" id="PTHR43941:SF1">
    <property type="entry name" value="STRUCTURAL MAINTENANCE OF CHROMOSOMES PROTEIN 2"/>
    <property type="match status" value="1"/>
</dbReference>
<dbReference type="GO" id="GO:0003682">
    <property type="term" value="F:chromatin binding"/>
    <property type="evidence" value="ECO:0007669"/>
    <property type="project" value="TreeGrafter"/>
</dbReference>
<name>A0A432XCR3_9GAMM</name>
<dbReference type="OrthoDB" id="9810371at2"/>
<evidence type="ECO:0000313" key="4">
    <source>
        <dbReference type="Proteomes" id="UP000286985"/>
    </source>
</evidence>
<feature type="coiled-coil region" evidence="1">
    <location>
        <begin position="913"/>
        <end position="940"/>
    </location>
</feature>
<keyword evidence="3" id="KW-0547">Nucleotide-binding</keyword>
<evidence type="ECO:0000313" key="3">
    <source>
        <dbReference type="EMBL" id="RUO46460.1"/>
    </source>
</evidence>
<dbReference type="GO" id="GO:0000785">
    <property type="term" value="C:chromatin"/>
    <property type="evidence" value="ECO:0007669"/>
    <property type="project" value="TreeGrafter"/>
</dbReference>
<dbReference type="STRING" id="519452.SAMN04488139_2446"/>
<dbReference type="EMBL" id="PIPU01000007">
    <property type="protein sequence ID" value="RUO46460.1"/>
    <property type="molecule type" value="Genomic_DNA"/>
</dbReference>
<dbReference type="InterPro" id="IPR021979">
    <property type="entry name" value="DUF3584"/>
</dbReference>
<dbReference type="RefSeq" id="WP_092841865.1">
    <property type="nucleotide sequence ID" value="NZ_FPCF01000008.1"/>
</dbReference>